<dbReference type="Proteomes" id="UP000287712">
    <property type="component" value="Segment"/>
</dbReference>
<accession>A0A3Q9RA76</accession>
<feature type="domain" description="Phage head morphogenesis" evidence="1">
    <location>
        <begin position="85"/>
        <end position="179"/>
    </location>
</feature>
<dbReference type="InterPro" id="IPR006528">
    <property type="entry name" value="Phage_head_morphogenesis_dom"/>
</dbReference>
<reference evidence="3 4" key="1">
    <citation type="submission" date="2018-12" db="EMBL/GenBank/DDBJ databases">
        <authorList>
            <person name="Lauer M.J."/>
            <person name="Adewumi O.M."/>
            <person name="Alachi P."/>
            <person name="Anderson S.J."/>
            <person name="Bakarey A.S."/>
            <person name="Beyer A.R."/>
            <person name="Biederman W.H."/>
            <person name="Bollivar D.W."/>
            <person name="Butela K.A."/>
            <person name="Byrum C.A."/>
            <person name="Caughron J.E."/>
            <person name="Coleman S.T."/>
            <person name="Collins D.P."/>
            <person name="Cresawn S.G."/>
            <person name="Dougan K.E."/>
            <person name="Duffy I."/>
            <person name="Eivazova E.R."/>
            <person name="Engstrom E.M."/>
            <person name="Fallest-Strobl P.C."/>
            <person name="Godde J.S."/>
            <person name="Gogarten J.P."/>
            <person name="Hammer B.W."/>
            <person name="Heller D.M."/>
            <person name="Lee J.S."/>
            <person name="Leonard J.E."/>
            <person name="Long J.A."/>
            <person name="Mastrapaolo M.D."/>
            <person name="Mathur V."/>
            <person name="Mesich B.L."/>
            <person name="Mitchell J.C."/>
            <person name="Moore R."/>
            <person name="Pandey S."/>
            <person name="Pollack M.J."/>
            <person name="Popolizio T.R."/>
            <person name="Porter M.L."/>
            <person name="Reid N.M."/>
            <person name="Salvitti L.R."/>
            <person name="Sayre B.L."/>
            <person name="Schrock T.A."/>
            <person name="Sconiers W.B."/>
            <person name="Sheehy R."/>
            <person name="Shows K.H."/>
            <person name="Sprangers S.A."/>
            <person name="Sprenkle A.B."/>
            <person name="Swerdlow S.J."/>
            <person name="Theoret J.R."/>
            <person name="Thompson K.M."/>
            <person name="Tibbetts T.J."/>
            <person name="Tigges M."/>
            <person name="Van A.R."/>
            <person name="Washington J.M."/>
            <person name="Windsor E.J."/>
            <person name="Wingfield D.L."/>
            <person name="Yoon E.J."/>
            <person name="Garlena R.A."/>
            <person name="Russell D.A."/>
            <person name="Pope W.H."/>
            <person name="Jacobs-Sera D."/>
            <person name="Hatfull G.F."/>
        </authorList>
    </citation>
    <scope>NUCLEOTIDE SEQUENCE [LARGE SCALE GENOMIC DNA]</scope>
</reference>
<sequence length="381" mass="42398">MATVPTGRLERELRKLYLRWVSGLPRHEKDMSAYIRKFQQDSERLIQRTGGDIARLGSYLADFPAPKELALDPVVGHVYDQMQQAAIQASIMTGLNSREAARAMLRAGLDKSYRRLERVARTETVRAYWKNQWDSTAGLGLVMVWSAESGPRTCDYCLSRDGLVVEDPNIRDHPNGRCTLLPMHPSRVDYKGTLQPDGSVTMDDSWRTRSETLSSAMVSVAEAASGASAGWRPTMSRADAEAWSKDSALPGAFYHGTSSDAYESIKVSGFDTGRTTVGNYGAGTYLTPQQNFAETYARQKNGAVIETRVLVKNPADYRQIRATRGAEMDDFVMARIDEGMVPEDAMSEWFKQEGFDAVVVRSRGEIRELLVFSAEQVVVVV</sequence>
<dbReference type="KEGG" id="vg:55010183"/>
<feature type="domain" description="ART-PolyVal-like" evidence="2">
    <location>
        <begin position="250"/>
        <end position="377"/>
    </location>
</feature>
<evidence type="ECO:0000313" key="4">
    <source>
        <dbReference type="Proteomes" id="UP000287712"/>
    </source>
</evidence>
<organism evidence="3 4">
    <name type="scientific">Microbacterium phage Schubert</name>
    <dbReference type="NCBI Taxonomy" id="2500787"/>
    <lineage>
        <taxon>Viruses</taxon>
        <taxon>Duplodnaviria</taxon>
        <taxon>Heunggongvirae</taxon>
        <taxon>Uroviricota</taxon>
        <taxon>Caudoviricetes</taxon>
        <taxon>Schubertvirus</taxon>
        <taxon>Schubertvirus schubert</taxon>
    </lineage>
</organism>
<dbReference type="SUPFAM" id="SSF56399">
    <property type="entry name" value="ADP-ribosylation"/>
    <property type="match status" value="1"/>
</dbReference>
<gene>
    <name evidence="3" type="primary">4</name>
    <name evidence="3" type="ORF">SEA_SCHUBERT_4</name>
</gene>
<dbReference type="Gene3D" id="3.90.228.10">
    <property type="match status" value="1"/>
</dbReference>
<dbReference type="InterPro" id="IPR049522">
    <property type="entry name" value="ART-PolyVal_dom"/>
</dbReference>
<keyword evidence="4" id="KW-1185">Reference proteome</keyword>
<proteinExistence type="predicted"/>
<evidence type="ECO:0000259" key="2">
    <source>
        <dbReference type="Pfam" id="PF18760"/>
    </source>
</evidence>
<dbReference type="EMBL" id="MK308637">
    <property type="protein sequence ID" value="AZV01711.1"/>
    <property type="molecule type" value="Genomic_DNA"/>
</dbReference>
<keyword evidence="3" id="KW-0378">Hydrolase</keyword>
<protein>
    <submittedName>
        <fullName evidence="3">Capsid maturation protease and MuF-like fusion protein</fullName>
    </submittedName>
</protein>
<dbReference type="GO" id="GO:0006508">
    <property type="term" value="P:proteolysis"/>
    <property type="evidence" value="ECO:0007669"/>
    <property type="project" value="UniProtKB-KW"/>
</dbReference>
<dbReference type="Pfam" id="PF18760">
    <property type="entry name" value="ART-PolyVal"/>
    <property type="match status" value="1"/>
</dbReference>
<keyword evidence="3" id="KW-0645">Protease</keyword>
<evidence type="ECO:0000259" key="1">
    <source>
        <dbReference type="Pfam" id="PF04233"/>
    </source>
</evidence>
<dbReference type="GeneID" id="55010183"/>
<dbReference type="RefSeq" id="YP_009818836.1">
    <property type="nucleotide sequence ID" value="NC_048144.1"/>
</dbReference>
<dbReference type="GO" id="GO:0008233">
    <property type="term" value="F:peptidase activity"/>
    <property type="evidence" value="ECO:0007669"/>
    <property type="project" value="UniProtKB-KW"/>
</dbReference>
<evidence type="ECO:0000313" key="3">
    <source>
        <dbReference type="EMBL" id="AZV01711.1"/>
    </source>
</evidence>
<dbReference type="Pfam" id="PF04233">
    <property type="entry name" value="Phage_Mu_F"/>
    <property type="match status" value="1"/>
</dbReference>
<name>A0A3Q9RA76_9CAUD</name>